<dbReference type="PANTHER" id="PTHR37242">
    <property type="entry name" value="OS09G0569450 PROTEIN"/>
    <property type="match status" value="1"/>
</dbReference>
<feature type="region of interest" description="Disordered" evidence="1">
    <location>
        <begin position="129"/>
        <end position="151"/>
    </location>
</feature>
<feature type="compositionally biased region" description="Polar residues" evidence="1">
    <location>
        <begin position="26"/>
        <end position="43"/>
    </location>
</feature>
<comment type="caution">
    <text evidence="2">The sequence shown here is derived from an EMBL/GenBank/DDBJ whole genome shotgun (WGS) entry which is preliminary data.</text>
</comment>
<reference evidence="2 3" key="1">
    <citation type="journal article" date="2020" name="Nat. Food">
        <title>A phased Vanilla planifolia genome enables genetic improvement of flavour and production.</title>
        <authorList>
            <person name="Hasing T."/>
            <person name="Tang H."/>
            <person name="Brym M."/>
            <person name="Khazi F."/>
            <person name="Huang T."/>
            <person name="Chambers A.H."/>
        </authorList>
    </citation>
    <scope>NUCLEOTIDE SEQUENCE [LARGE SCALE GENOMIC DNA]</scope>
    <source>
        <tissue evidence="2">Leaf</tissue>
    </source>
</reference>
<organism evidence="2 3">
    <name type="scientific">Vanilla planifolia</name>
    <name type="common">Vanilla</name>
    <dbReference type="NCBI Taxonomy" id="51239"/>
    <lineage>
        <taxon>Eukaryota</taxon>
        <taxon>Viridiplantae</taxon>
        <taxon>Streptophyta</taxon>
        <taxon>Embryophyta</taxon>
        <taxon>Tracheophyta</taxon>
        <taxon>Spermatophyta</taxon>
        <taxon>Magnoliopsida</taxon>
        <taxon>Liliopsida</taxon>
        <taxon>Asparagales</taxon>
        <taxon>Orchidaceae</taxon>
        <taxon>Vanilloideae</taxon>
        <taxon>Vanilleae</taxon>
        <taxon>Vanilla</taxon>
    </lineage>
</organism>
<name>A0A835QJU6_VANPL</name>
<protein>
    <submittedName>
        <fullName evidence="2">Uncharacterized protein</fullName>
    </submittedName>
</protein>
<dbReference type="OrthoDB" id="1906532at2759"/>
<evidence type="ECO:0000256" key="1">
    <source>
        <dbReference type="SAM" id="MobiDB-lite"/>
    </source>
</evidence>
<dbReference type="AlphaFoldDB" id="A0A835QJU6"/>
<dbReference type="EMBL" id="JADCNM010000007">
    <property type="protein sequence ID" value="KAG0474665.1"/>
    <property type="molecule type" value="Genomic_DNA"/>
</dbReference>
<gene>
    <name evidence="2" type="ORF">HPP92_014351</name>
</gene>
<dbReference type="PANTHER" id="PTHR37242:SF1">
    <property type="entry name" value="OS09G0569450 PROTEIN"/>
    <property type="match status" value="1"/>
</dbReference>
<proteinExistence type="predicted"/>
<accession>A0A835QJU6</accession>
<feature type="compositionally biased region" description="Basic residues" evidence="1">
    <location>
        <begin position="140"/>
        <end position="151"/>
    </location>
</feature>
<dbReference type="Proteomes" id="UP000639772">
    <property type="component" value="Chromosome 7"/>
</dbReference>
<sequence>MQPASEPDQNLDAAGKGRKVRELLRRSTQTLGTNSSPKGNPNLQGEPLVVSVRKGKLATEGKNGENETNDVRANDVSGDEAIKFDPSRMIGIIKRKALIRDLAAAYHAECIACCQELLLLQKKWEEKYAERRASEETRKQTAKPSKRSKKG</sequence>
<evidence type="ECO:0000313" key="3">
    <source>
        <dbReference type="Proteomes" id="UP000639772"/>
    </source>
</evidence>
<evidence type="ECO:0000313" key="2">
    <source>
        <dbReference type="EMBL" id="KAG0474665.1"/>
    </source>
</evidence>
<feature type="compositionally biased region" description="Basic and acidic residues" evidence="1">
    <location>
        <begin position="57"/>
        <end position="72"/>
    </location>
</feature>
<feature type="compositionally biased region" description="Basic and acidic residues" evidence="1">
    <location>
        <begin position="129"/>
        <end position="139"/>
    </location>
</feature>
<feature type="region of interest" description="Disordered" evidence="1">
    <location>
        <begin position="1"/>
        <end position="72"/>
    </location>
</feature>